<sequence length="207" mass="23860">MRQRRWLELLKDYDCEPLYHPRKANVVANALSRKEYGCGVKATFSTVEVVSSLIDQIKMSQSEALLEANLKGEAMVKQHLQLTEYGRGLNWRMSDLLLEDAHKSNYVERCKTCLQVKEEHQQPYGSLQSLEIPECKWEHITMDESRHHLVDSGPFDQECTFLADAKNSPDGQIGETQKLHFCSISLQMEIKRFSKLEVEAAKDTQEK</sequence>
<name>A0ACB9B9Q5_ARCLA</name>
<evidence type="ECO:0000313" key="2">
    <source>
        <dbReference type="Proteomes" id="UP001055879"/>
    </source>
</evidence>
<proteinExistence type="predicted"/>
<organism evidence="1 2">
    <name type="scientific">Arctium lappa</name>
    <name type="common">Greater burdock</name>
    <name type="synonym">Lappa major</name>
    <dbReference type="NCBI Taxonomy" id="4217"/>
    <lineage>
        <taxon>Eukaryota</taxon>
        <taxon>Viridiplantae</taxon>
        <taxon>Streptophyta</taxon>
        <taxon>Embryophyta</taxon>
        <taxon>Tracheophyta</taxon>
        <taxon>Spermatophyta</taxon>
        <taxon>Magnoliopsida</taxon>
        <taxon>eudicotyledons</taxon>
        <taxon>Gunneridae</taxon>
        <taxon>Pentapetalae</taxon>
        <taxon>asterids</taxon>
        <taxon>campanulids</taxon>
        <taxon>Asterales</taxon>
        <taxon>Asteraceae</taxon>
        <taxon>Carduoideae</taxon>
        <taxon>Cardueae</taxon>
        <taxon>Arctiinae</taxon>
        <taxon>Arctium</taxon>
    </lineage>
</organism>
<keyword evidence="2" id="KW-1185">Reference proteome</keyword>
<gene>
    <name evidence="1" type="ORF">L6452_19355</name>
</gene>
<dbReference type="Proteomes" id="UP001055879">
    <property type="component" value="Linkage Group LG06"/>
</dbReference>
<accession>A0ACB9B9Q5</accession>
<evidence type="ECO:0000313" key="1">
    <source>
        <dbReference type="EMBL" id="KAI3718481.1"/>
    </source>
</evidence>
<comment type="caution">
    <text evidence="1">The sequence shown here is derived from an EMBL/GenBank/DDBJ whole genome shotgun (WGS) entry which is preliminary data.</text>
</comment>
<protein>
    <submittedName>
        <fullName evidence="1">Uncharacterized protein</fullName>
    </submittedName>
</protein>
<reference evidence="1 2" key="2">
    <citation type="journal article" date="2022" name="Mol. Ecol. Resour.">
        <title>The genomes of chicory, endive, great burdock and yacon provide insights into Asteraceae paleo-polyploidization history and plant inulin production.</title>
        <authorList>
            <person name="Fan W."/>
            <person name="Wang S."/>
            <person name="Wang H."/>
            <person name="Wang A."/>
            <person name="Jiang F."/>
            <person name="Liu H."/>
            <person name="Zhao H."/>
            <person name="Xu D."/>
            <person name="Zhang Y."/>
        </authorList>
    </citation>
    <scope>NUCLEOTIDE SEQUENCE [LARGE SCALE GENOMIC DNA]</scope>
    <source>
        <strain evidence="2">cv. Niubang</strain>
    </source>
</reference>
<dbReference type="EMBL" id="CM042052">
    <property type="protein sequence ID" value="KAI3718481.1"/>
    <property type="molecule type" value="Genomic_DNA"/>
</dbReference>
<reference evidence="2" key="1">
    <citation type="journal article" date="2022" name="Mol. Ecol. Resour.">
        <title>The genomes of chicory, endive, great burdock and yacon provide insights into Asteraceae palaeo-polyploidization history and plant inulin production.</title>
        <authorList>
            <person name="Fan W."/>
            <person name="Wang S."/>
            <person name="Wang H."/>
            <person name="Wang A."/>
            <person name="Jiang F."/>
            <person name="Liu H."/>
            <person name="Zhao H."/>
            <person name="Xu D."/>
            <person name="Zhang Y."/>
        </authorList>
    </citation>
    <scope>NUCLEOTIDE SEQUENCE [LARGE SCALE GENOMIC DNA]</scope>
    <source>
        <strain evidence="2">cv. Niubang</strain>
    </source>
</reference>